<name>A0AAW2XI19_9LAMI</name>
<feature type="domain" description="Reverse transcriptase Ty1/copia-type" evidence="2">
    <location>
        <begin position="146"/>
        <end position="239"/>
    </location>
</feature>
<evidence type="ECO:0000259" key="2">
    <source>
        <dbReference type="Pfam" id="PF07727"/>
    </source>
</evidence>
<dbReference type="SUPFAM" id="SSF56672">
    <property type="entry name" value="DNA/RNA polymerases"/>
    <property type="match status" value="1"/>
</dbReference>
<accession>A0AAW2XI19</accession>
<evidence type="ECO:0000256" key="1">
    <source>
        <dbReference type="SAM" id="MobiDB-lite"/>
    </source>
</evidence>
<sequence>MGRSSLVHNVNLSSLILELSIKGVVLILHNRMALWSIPLNADISDISPSSSPPLPDDLPSTSTLIHSPSPIRRSQRPDQKPAWLSDLVCTLDTSSSYPVISCFSPGYLGFVASLSLLQEPQCYKETSTSPQWVNDMNQEMQVLEHNGTWEVVPLPDGKQTVGGKWVFKVKLKDDGSLDRYKARLVAKGYTQIEGVDYREWFTPVAKAVTIRMFLVVGTAKQWHVHQININNAFHHGHLD</sequence>
<dbReference type="EMBL" id="JACGWN010000004">
    <property type="protein sequence ID" value="KAL0453637.1"/>
    <property type="molecule type" value="Genomic_DNA"/>
</dbReference>
<proteinExistence type="predicted"/>
<dbReference type="InterPro" id="IPR013103">
    <property type="entry name" value="RVT_2"/>
</dbReference>
<dbReference type="AlphaFoldDB" id="A0AAW2XI19"/>
<dbReference type="Pfam" id="PF07727">
    <property type="entry name" value="RVT_2"/>
    <property type="match status" value="1"/>
</dbReference>
<reference evidence="3" key="1">
    <citation type="submission" date="2020-06" db="EMBL/GenBank/DDBJ databases">
        <authorList>
            <person name="Li T."/>
            <person name="Hu X."/>
            <person name="Zhang T."/>
            <person name="Song X."/>
            <person name="Zhang H."/>
            <person name="Dai N."/>
            <person name="Sheng W."/>
            <person name="Hou X."/>
            <person name="Wei L."/>
        </authorList>
    </citation>
    <scope>NUCLEOTIDE SEQUENCE</scope>
    <source>
        <strain evidence="3">KEN1</strain>
        <tissue evidence="3">Leaf</tissue>
    </source>
</reference>
<reference evidence="3" key="2">
    <citation type="journal article" date="2024" name="Plant">
        <title>Genomic evolution and insights into agronomic trait innovations of Sesamum species.</title>
        <authorList>
            <person name="Miao H."/>
            <person name="Wang L."/>
            <person name="Qu L."/>
            <person name="Liu H."/>
            <person name="Sun Y."/>
            <person name="Le M."/>
            <person name="Wang Q."/>
            <person name="Wei S."/>
            <person name="Zheng Y."/>
            <person name="Lin W."/>
            <person name="Duan Y."/>
            <person name="Cao H."/>
            <person name="Xiong S."/>
            <person name="Wang X."/>
            <person name="Wei L."/>
            <person name="Li C."/>
            <person name="Ma Q."/>
            <person name="Ju M."/>
            <person name="Zhao R."/>
            <person name="Li G."/>
            <person name="Mu C."/>
            <person name="Tian Q."/>
            <person name="Mei H."/>
            <person name="Zhang T."/>
            <person name="Gao T."/>
            <person name="Zhang H."/>
        </authorList>
    </citation>
    <scope>NUCLEOTIDE SEQUENCE</scope>
    <source>
        <strain evidence="3">KEN1</strain>
    </source>
</reference>
<feature type="region of interest" description="Disordered" evidence="1">
    <location>
        <begin position="48"/>
        <end position="78"/>
    </location>
</feature>
<evidence type="ECO:0000313" key="3">
    <source>
        <dbReference type="EMBL" id="KAL0453637.1"/>
    </source>
</evidence>
<organism evidence="3">
    <name type="scientific">Sesamum latifolium</name>
    <dbReference type="NCBI Taxonomy" id="2727402"/>
    <lineage>
        <taxon>Eukaryota</taxon>
        <taxon>Viridiplantae</taxon>
        <taxon>Streptophyta</taxon>
        <taxon>Embryophyta</taxon>
        <taxon>Tracheophyta</taxon>
        <taxon>Spermatophyta</taxon>
        <taxon>Magnoliopsida</taxon>
        <taxon>eudicotyledons</taxon>
        <taxon>Gunneridae</taxon>
        <taxon>Pentapetalae</taxon>
        <taxon>asterids</taxon>
        <taxon>lamiids</taxon>
        <taxon>Lamiales</taxon>
        <taxon>Pedaliaceae</taxon>
        <taxon>Sesamum</taxon>
    </lineage>
</organism>
<protein>
    <submittedName>
        <fullName evidence="3">Retrovirus-related Pol polyprotein from transposon RE1</fullName>
    </submittedName>
</protein>
<dbReference type="InterPro" id="IPR043502">
    <property type="entry name" value="DNA/RNA_pol_sf"/>
</dbReference>
<gene>
    <name evidence="3" type="ORF">Slati_1341800</name>
</gene>
<comment type="caution">
    <text evidence="3">The sequence shown here is derived from an EMBL/GenBank/DDBJ whole genome shotgun (WGS) entry which is preliminary data.</text>
</comment>